<dbReference type="AlphaFoldDB" id="A0A2A2M2P3"/>
<accession>A0A2A2M2P3</accession>
<gene>
    <name evidence="2" type="ORF">WR25_08363</name>
</gene>
<feature type="region of interest" description="Disordered" evidence="1">
    <location>
        <begin position="237"/>
        <end position="288"/>
    </location>
</feature>
<dbReference type="Proteomes" id="UP000218231">
    <property type="component" value="Unassembled WGS sequence"/>
</dbReference>
<keyword evidence="3" id="KW-1185">Reference proteome</keyword>
<evidence type="ECO:0000313" key="2">
    <source>
        <dbReference type="EMBL" id="PAV92555.1"/>
    </source>
</evidence>
<comment type="caution">
    <text evidence="2">The sequence shown here is derived from an EMBL/GenBank/DDBJ whole genome shotgun (WGS) entry which is preliminary data.</text>
</comment>
<protein>
    <submittedName>
        <fullName evidence="2">Uncharacterized protein</fullName>
    </submittedName>
</protein>
<dbReference type="EMBL" id="LIAE01006150">
    <property type="protein sequence ID" value="PAV92555.1"/>
    <property type="molecule type" value="Genomic_DNA"/>
</dbReference>
<proteinExistence type="predicted"/>
<reference evidence="2 3" key="1">
    <citation type="journal article" date="2017" name="Curr. Biol.">
        <title>Genome architecture and evolution of a unichromosomal asexual nematode.</title>
        <authorList>
            <person name="Fradin H."/>
            <person name="Zegar C."/>
            <person name="Gutwein M."/>
            <person name="Lucas J."/>
            <person name="Kovtun M."/>
            <person name="Corcoran D."/>
            <person name="Baugh L.R."/>
            <person name="Kiontke K."/>
            <person name="Gunsalus K."/>
            <person name="Fitch D.H."/>
            <person name="Piano F."/>
        </authorList>
    </citation>
    <scope>NUCLEOTIDE SEQUENCE [LARGE SCALE GENOMIC DNA]</scope>
    <source>
        <strain evidence="2">PF1309</strain>
    </source>
</reference>
<sequence length="288" mass="31064">MFAQYIVERLGHQRLEAAPLAPRQRVHREGHFEAEETGDLFAALTARWRCRLRRRDLDRRCGKSLGRRRGSTAQVGEAGFVFHDGAPFPAGVAIGGAIGDLDGTGRGAEAFDQFAGLFIDAWGVGVAGGEDDIGRFLEQLDELRGRLDRGEVEGARAAWDQHQVGDLDRGAGGAVGMGRRVDDDELGTLALGCGDLGGEARGWAVDHLGRRIAAPGGPLARGRLRVGIDDERDAPRILGGRGEVDGERRLPRPPLLADDRNDWHERHPTCRHGDVASGRHVGQGAFAT</sequence>
<feature type="compositionally biased region" description="Basic and acidic residues" evidence="1">
    <location>
        <begin position="257"/>
        <end position="274"/>
    </location>
</feature>
<name>A0A2A2M2P3_9BILA</name>
<evidence type="ECO:0000313" key="3">
    <source>
        <dbReference type="Proteomes" id="UP000218231"/>
    </source>
</evidence>
<evidence type="ECO:0000256" key="1">
    <source>
        <dbReference type="SAM" id="MobiDB-lite"/>
    </source>
</evidence>
<organism evidence="2 3">
    <name type="scientific">Diploscapter pachys</name>
    <dbReference type="NCBI Taxonomy" id="2018661"/>
    <lineage>
        <taxon>Eukaryota</taxon>
        <taxon>Metazoa</taxon>
        <taxon>Ecdysozoa</taxon>
        <taxon>Nematoda</taxon>
        <taxon>Chromadorea</taxon>
        <taxon>Rhabditida</taxon>
        <taxon>Rhabditina</taxon>
        <taxon>Rhabditomorpha</taxon>
        <taxon>Rhabditoidea</taxon>
        <taxon>Rhabditidae</taxon>
        <taxon>Diploscapter</taxon>
    </lineage>
</organism>